<name>A0AAU9Y060_9CNID</name>
<dbReference type="Pfam" id="PF00002">
    <property type="entry name" value="7tm_2"/>
    <property type="match status" value="1"/>
</dbReference>
<evidence type="ECO:0000256" key="4">
    <source>
        <dbReference type="ARBA" id="ARBA00023136"/>
    </source>
</evidence>
<accession>A0AAU9Y060</accession>
<comment type="subcellular location">
    <subcellularLocation>
        <location evidence="1">Membrane</location>
        <topology evidence="1">Multi-pass membrane protein</topology>
    </subcellularLocation>
</comment>
<keyword evidence="8" id="KW-1185">Reference proteome</keyword>
<feature type="non-terminal residue" evidence="7">
    <location>
        <position position="1"/>
    </location>
</feature>
<feature type="transmembrane region" description="Helical" evidence="5">
    <location>
        <begin position="34"/>
        <end position="55"/>
    </location>
</feature>
<gene>
    <name evidence="7" type="ORF">PMEA_00035863</name>
</gene>
<protein>
    <recommendedName>
        <fullName evidence="6">G-protein coupled receptors family 2 profile 2 domain-containing protein</fullName>
    </recommendedName>
</protein>
<dbReference type="Gene3D" id="1.20.1070.10">
    <property type="entry name" value="Rhodopsin 7-helix transmembrane proteins"/>
    <property type="match status" value="1"/>
</dbReference>
<dbReference type="PROSITE" id="PS50261">
    <property type="entry name" value="G_PROTEIN_RECEP_F2_4"/>
    <property type="match status" value="1"/>
</dbReference>
<feature type="transmembrane region" description="Helical" evidence="5">
    <location>
        <begin position="61"/>
        <end position="82"/>
    </location>
</feature>
<organism evidence="7 8">
    <name type="scientific">Pocillopora meandrina</name>
    <dbReference type="NCBI Taxonomy" id="46732"/>
    <lineage>
        <taxon>Eukaryota</taxon>
        <taxon>Metazoa</taxon>
        <taxon>Cnidaria</taxon>
        <taxon>Anthozoa</taxon>
        <taxon>Hexacorallia</taxon>
        <taxon>Scleractinia</taxon>
        <taxon>Astrocoeniina</taxon>
        <taxon>Pocilloporidae</taxon>
        <taxon>Pocillopora</taxon>
    </lineage>
</organism>
<evidence type="ECO:0000256" key="3">
    <source>
        <dbReference type="ARBA" id="ARBA00022989"/>
    </source>
</evidence>
<evidence type="ECO:0000313" key="8">
    <source>
        <dbReference type="Proteomes" id="UP001159428"/>
    </source>
</evidence>
<dbReference type="InterPro" id="IPR017981">
    <property type="entry name" value="GPCR_2-like_7TM"/>
</dbReference>
<sequence>ILQLNILILVRVIKEMTNLLQPTGEDNHFQQIRMGIKVCVVMIPLLVVAWLFSLLSPVHKAFAYIFTIRNSSQGFLIFALHCMRNTQIRERFTRKMNIVFRSSIKNNYTR</sequence>
<dbReference type="EMBL" id="CALNXJ010000099">
    <property type="protein sequence ID" value="CAH3164040.1"/>
    <property type="molecule type" value="Genomic_DNA"/>
</dbReference>
<keyword evidence="4 5" id="KW-0472">Membrane</keyword>
<evidence type="ECO:0000256" key="5">
    <source>
        <dbReference type="SAM" id="Phobius"/>
    </source>
</evidence>
<evidence type="ECO:0000259" key="6">
    <source>
        <dbReference type="PROSITE" id="PS50261"/>
    </source>
</evidence>
<dbReference type="InterPro" id="IPR000832">
    <property type="entry name" value="GPCR_2_secretin-like"/>
</dbReference>
<dbReference type="GO" id="GO:0004930">
    <property type="term" value="F:G protein-coupled receptor activity"/>
    <property type="evidence" value="ECO:0007669"/>
    <property type="project" value="InterPro"/>
</dbReference>
<proteinExistence type="predicted"/>
<keyword evidence="2 5" id="KW-0812">Transmembrane</keyword>
<dbReference type="PANTHER" id="PTHR12011">
    <property type="entry name" value="ADHESION G-PROTEIN COUPLED RECEPTOR"/>
    <property type="match status" value="1"/>
</dbReference>
<feature type="domain" description="G-protein coupled receptors family 2 profile 2" evidence="6">
    <location>
        <begin position="1"/>
        <end position="85"/>
    </location>
</feature>
<dbReference type="AlphaFoldDB" id="A0AAU9Y060"/>
<dbReference type="PANTHER" id="PTHR12011:SF347">
    <property type="entry name" value="FI21270P1-RELATED"/>
    <property type="match status" value="1"/>
</dbReference>
<dbReference type="GO" id="GO:0007166">
    <property type="term" value="P:cell surface receptor signaling pathway"/>
    <property type="evidence" value="ECO:0007669"/>
    <property type="project" value="InterPro"/>
</dbReference>
<comment type="caution">
    <text evidence="7">The sequence shown here is derived from an EMBL/GenBank/DDBJ whole genome shotgun (WGS) entry which is preliminary data.</text>
</comment>
<reference evidence="7 8" key="1">
    <citation type="submission" date="2022-05" db="EMBL/GenBank/DDBJ databases">
        <authorList>
            <consortium name="Genoscope - CEA"/>
            <person name="William W."/>
        </authorList>
    </citation>
    <scope>NUCLEOTIDE SEQUENCE [LARGE SCALE GENOMIC DNA]</scope>
</reference>
<evidence type="ECO:0000256" key="1">
    <source>
        <dbReference type="ARBA" id="ARBA00004141"/>
    </source>
</evidence>
<keyword evidence="3 5" id="KW-1133">Transmembrane helix</keyword>
<dbReference type="GO" id="GO:0005886">
    <property type="term" value="C:plasma membrane"/>
    <property type="evidence" value="ECO:0007669"/>
    <property type="project" value="TreeGrafter"/>
</dbReference>
<evidence type="ECO:0000256" key="2">
    <source>
        <dbReference type="ARBA" id="ARBA00022692"/>
    </source>
</evidence>
<dbReference type="Proteomes" id="UP001159428">
    <property type="component" value="Unassembled WGS sequence"/>
</dbReference>
<evidence type="ECO:0000313" key="7">
    <source>
        <dbReference type="EMBL" id="CAH3164040.1"/>
    </source>
</evidence>